<dbReference type="GO" id="GO:0003677">
    <property type="term" value="F:DNA binding"/>
    <property type="evidence" value="ECO:0007669"/>
    <property type="project" value="InterPro"/>
</dbReference>
<dbReference type="PANTHER" id="PTHR43133">
    <property type="entry name" value="RNA POLYMERASE ECF-TYPE SIGMA FACTO"/>
    <property type="match status" value="1"/>
</dbReference>
<dbReference type="NCBIfam" id="TIGR02937">
    <property type="entry name" value="sigma70-ECF"/>
    <property type="match status" value="1"/>
</dbReference>
<dbReference type="GO" id="GO:0006352">
    <property type="term" value="P:DNA-templated transcription initiation"/>
    <property type="evidence" value="ECO:0007669"/>
    <property type="project" value="InterPro"/>
</dbReference>
<keyword evidence="4" id="KW-0804">Transcription</keyword>
<sequence length="182" mass="20627">MPLPFAQDQDIRLSDLDIKGLFQQHAKTLQNFLLRKSRDPQLAADLTQESFLRLVAQGGGEGIDNSPAYLYRTASNLLIDHQRQQMRRRTDLVSHDMLADIESQDTSLEDRTAALQQVERMQWALAELPERTQQIFQLNRVDGLTHAQVACELGISDSSVQKHLAKALAHVMERLAEVQDGR</sequence>
<keyword evidence="8" id="KW-1185">Reference proteome</keyword>
<evidence type="ECO:0000256" key="4">
    <source>
        <dbReference type="ARBA" id="ARBA00023163"/>
    </source>
</evidence>
<comment type="similarity">
    <text evidence="1">Belongs to the sigma-70 factor family. ECF subfamily.</text>
</comment>
<dbReference type="SUPFAM" id="SSF88659">
    <property type="entry name" value="Sigma3 and sigma4 domains of RNA polymerase sigma factors"/>
    <property type="match status" value="1"/>
</dbReference>
<feature type="domain" description="RNA polymerase sigma factor 70 region 4 type 2" evidence="6">
    <location>
        <begin position="124"/>
        <end position="170"/>
    </location>
</feature>
<dbReference type="EMBL" id="FNSC01000001">
    <property type="protein sequence ID" value="SEC76719.1"/>
    <property type="molecule type" value="Genomic_DNA"/>
</dbReference>
<name>A0A1H4V6K8_PSEAG</name>
<evidence type="ECO:0000256" key="2">
    <source>
        <dbReference type="ARBA" id="ARBA00023015"/>
    </source>
</evidence>
<dbReference type="PANTHER" id="PTHR43133:SF63">
    <property type="entry name" value="RNA POLYMERASE SIGMA FACTOR FECI-RELATED"/>
    <property type="match status" value="1"/>
</dbReference>
<reference evidence="8" key="1">
    <citation type="submission" date="2016-10" db="EMBL/GenBank/DDBJ databases">
        <authorList>
            <person name="Varghese N."/>
            <person name="Submissions S."/>
        </authorList>
    </citation>
    <scope>NUCLEOTIDE SEQUENCE [LARGE SCALE GENOMIC DNA]</scope>
    <source>
        <strain evidence="8">DSM 12111</strain>
    </source>
</reference>
<dbReference type="Gene3D" id="1.10.1740.10">
    <property type="match status" value="1"/>
</dbReference>
<accession>A0A1H4V6K8</accession>
<protein>
    <submittedName>
        <fullName evidence="7">RNA polymerase sigma-70 factor, ECF subfamily</fullName>
    </submittedName>
</protein>
<evidence type="ECO:0000313" key="7">
    <source>
        <dbReference type="EMBL" id="SEC76719.1"/>
    </source>
</evidence>
<evidence type="ECO:0000256" key="3">
    <source>
        <dbReference type="ARBA" id="ARBA00023082"/>
    </source>
</evidence>
<dbReference type="InterPro" id="IPR013325">
    <property type="entry name" value="RNA_pol_sigma_r2"/>
</dbReference>
<keyword evidence="3" id="KW-0731">Sigma factor</keyword>
<dbReference type="STRING" id="53406.SAMN05421553_1412"/>
<dbReference type="InterPro" id="IPR039425">
    <property type="entry name" value="RNA_pol_sigma-70-like"/>
</dbReference>
<dbReference type="SUPFAM" id="SSF88946">
    <property type="entry name" value="Sigma2 domain of RNA polymerase sigma factors"/>
    <property type="match status" value="1"/>
</dbReference>
<dbReference type="InterPro" id="IPR013249">
    <property type="entry name" value="RNA_pol_sigma70_r4_t2"/>
</dbReference>
<proteinExistence type="inferred from homology"/>
<dbReference type="AlphaFoldDB" id="A0A1H4V6K8"/>
<dbReference type="GO" id="GO:0016987">
    <property type="term" value="F:sigma factor activity"/>
    <property type="evidence" value="ECO:0007669"/>
    <property type="project" value="UniProtKB-KW"/>
</dbReference>
<evidence type="ECO:0000259" key="5">
    <source>
        <dbReference type="Pfam" id="PF04542"/>
    </source>
</evidence>
<dbReference type="InterPro" id="IPR013324">
    <property type="entry name" value="RNA_pol_sigma_r3/r4-like"/>
</dbReference>
<evidence type="ECO:0000313" key="8">
    <source>
        <dbReference type="Proteomes" id="UP000242849"/>
    </source>
</evidence>
<feature type="domain" description="RNA polymerase sigma-70 region 2" evidence="5">
    <location>
        <begin position="21"/>
        <end position="87"/>
    </location>
</feature>
<keyword evidence="2" id="KW-0805">Transcription regulation</keyword>
<gene>
    <name evidence="7" type="ORF">SAMN05421553_1412</name>
</gene>
<dbReference type="InterPro" id="IPR007627">
    <property type="entry name" value="RNA_pol_sigma70_r2"/>
</dbReference>
<dbReference type="InterPro" id="IPR014284">
    <property type="entry name" value="RNA_pol_sigma-70_dom"/>
</dbReference>
<dbReference type="Pfam" id="PF04542">
    <property type="entry name" value="Sigma70_r2"/>
    <property type="match status" value="1"/>
</dbReference>
<dbReference type="Proteomes" id="UP000242849">
    <property type="component" value="Unassembled WGS sequence"/>
</dbReference>
<evidence type="ECO:0000259" key="6">
    <source>
        <dbReference type="Pfam" id="PF08281"/>
    </source>
</evidence>
<dbReference type="Pfam" id="PF08281">
    <property type="entry name" value="Sigma70_r4_2"/>
    <property type="match status" value="1"/>
</dbReference>
<dbReference type="InterPro" id="IPR036388">
    <property type="entry name" value="WH-like_DNA-bd_sf"/>
</dbReference>
<organism evidence="7 8">
    <name type="scientific">Pseudomonas anguilliseptica</name>
    <dbReference type="NCBI Taxonomy" id="53406"/>
    <lineage>
        <taxon>Bacteria</taxon>
        <taxon>Pseudomonadati</taxon>
        <taxon>Pseudomonadota</taxon>
        <taxon>Gammaproteobacteria</taxon>
        <taxon>Pseudomonadales</taxon>
        <taxon>Pseudomonadaceae</taxon>
        <taxon>Pseudomonas</taxon>
    </lineage>
</organism>
<evidence type="ECO:0000256" key="1">
    <source>
        <dbReference type="ARBA" id="ARBA00010641"/>
    </source>
</evidence>
<dbReference type="Gene3D" id="1.10.10.10">
    <property type="entry name" value="Winged helix-like DNA-binding domain superfamily/Winged helix DNA-binding domain"/>
    <property type="match status" value="1"/>
</dbReference>